<feature type="non-terminal residue" evidence="8">
    <location>
        <position position="1"/>
    </location>
</feature>
<name>A0A813IYX0_POLGL</name>
<evidence type="ECO:0000313" key="9">
    <source>
        <dbReference type="Proteomes" id="UP000626109"/>
    </source>
</evidence>
<dbReference type="PANTHER" id="PTHR31488:SF1">
    <property type="entry name" value="C-MANNOSYLTRANSFERASE DPY19L1"/>
    <property type="match status" value="1"/>
</dbReference>
<gene>
    <name evidence="8" type="ORF">PGLA2088_LOCUS14649</name>
</gene>
<feature type="non-terminal residue" evidence="8">
    <location>
        <position position="106"/>
    </location>
</feature>
<evidence type="ECO:0000256" key="6">
    <source>
        <dbReference type="ARBA" id="ARBA00022989"/>
    </source>
</evidence>
<dbReference type="AlphaFoldDB" id="A0A813IYX0"/>
<comment type="subcellular location">
    <subcellularLocation>
        <location evidence="1">Membrane</location>
        <topology evidence="1">Multi-pass membrane protein</topology>
    </subcellularLocation>
</comment>
<dbReference type="GO" id="GO:0005637">
    <property type="term" value="C:nuclear inner membrane"/>
    <property type="evidence" value="ECO:0007669"/>
    <property type="project" value="TreeGrafter"/>
</dbReference>
<evidence type="ECO:0000256" key="1">
    <source>
        <dbReference type="ARBA" id="ARBA00004141"/>
    </source>
</evidence>
<dbReference type="PANTHER" id="PTHR31488">
    <property type="entry name" value="DPY-19-LIKE 1, LIKE (H. SAPIENS)"/>
    <property type="match status" value="1"/>
</dbReference>
<protein>
    <submittedName>
        <fullName evidence="8">Uncharacterized protein</fullName>
    </submittedName>
</protein>
<organism evidence="8 9">
    <name type="scientific">Polarella glacialis</name>
    <name type="common">Dinoflagellate</name>
    <dbReference type="NCBI Taxonomy" id="89957"/>
    <lineage>
        <taxon>Eukaryota</taxon>
        <taxon>Sar</taxon>
        <taxon>Alveolata</taxon>
        <taxon>Dinophyceae</taxon>
        <taxon>Suessiales</taxon>
        <taxon>Suessiaceae</taxon>
        <taxon>Polarella</taxon>
    </lineage>
</organism>
<evidence type="ECO:0000256" key="4">
    <source>
        <dbReference type="ARBA" id="ARBA00022679"/>
    </source>
</evidence>
<reference evidence="8" key="1">
    <citation type="submission" date="2021-02" db="EMBL/GenBank/DDBJ databases">
        <authorList>
            <person name="Dougan E. K."/>
            <person name="Rhodes N."/>
            <person name="Thang M."/>
            <person name="Chan C."/>
        </authorList>
    </citation>
    <scope>NUCLEOTIDE SEQUENCE</scope>
</reference>
<keyword evidence="3" id="KW-0328">Glycosyltransferase</keyword>
<evidence type="ECO:0000256" key="3">
    <source>
        <dbReference type="ARBA" id="ARBA00022676"/>
    </source>
</evidence>
<comment type="caution">
    <text evidence="8">The sequence shown here is derived from an EMBL/GenBank/DDBJ whole genome shotgun (WGS) entry which is preliminary data.</text>
</comment>
<evidence type="ECO:0000313" key="8">
    <source>
        <dbReference type="EMBL" id="CAE8661781.1"/>
    </source>
</evidence>
<evidence type="ECO:0000256" key="5">
    <source>
        <dbReference type="ARBA" id="ARBA00022692"/>
    </source>
</evidence>
<keyword evidence="7" id="KW-0472">Membrane</keyword>
<dbReference type="Pfam" id="PF10034">
    <property type="entry name" value="Dpy19"/>
    <property type="match status" value="1"/>
</dbReference>
<evidence type="ECO:0000256" key="7">
    <source>
        <dbReference type="ARBA" id="ARBA00023136"/>
    </source>
</evidence>
<dbReference type="InterPro" id="IPR018732">
    <property type="entry name" value="Dpy-19/Dpy-19-like"/>
</dbReference>
<keyword evidence="6" id="KW-1133">Transmembrane helix</keyword>
<accession>A0A813IYX0</accession>
<keyword evidence="5" id="KW-0812">Transmembrane</keyword>
<sequence length="106" mass="11804">ALALVVGVLHYFEVSGYSRELWTLSVQEQKAVSLKTENAFYYSYYEETVLAPSVGAALGAALRDSRSEAPDTINAIRRFNIYQEIFTGLLYRALVALVGQEQLPDP</sequence>
<dbReference type="GO" id="GO:0000030">
    <property type="term" value="F:mannosyltransferase activity"/>
    <property type="evidence" value="ECO:0007669"/>
    <property type="project" value="TreeGrafter"/>
</dbReference>
<evidence type="ECO:0000256" key="2">
    <source>
        <dbReference type="ARBA" id="ARBA00008744"/>
    </source>
</evidence>
<dbReference type="EMBL" id="CAJNNW010017861">
    <property type="protein sequence ID" value="CAE8661781.1"/>
    <property type="molecule type" value="Genomic_DNA"/>
</dbReference>
<proteinExistence type="inferred from homology"/>
<dbReference type="Proteomes" id="UP000626109">
    <property type="component" value="Unassembled WGS sequence"/>
</dbReference>
<keyword evidence="4" id="KW-0808">Transferase</keyword>
<comment type="similarity">
    <text evidence="2">Belongs to the dpy-19 family.</text>
</comment>